<gene>
    <name evidence="2" type="ORF">QO014_004592</name>
</gene>
<keyword evidence="3" id="KW-1185">Reference proteome</keyword>
<feature type="compositionally biased region" description="Basic and acidic residues" evidence="1">
    <location>
        <begin position="18"/>
        <end position="38"/>
    </location>
</feature>
<feature type="region of interest" description="Disordered" evidence="1">
    <location>
        <begin position="1"/>
        <end position="55"/>
    </location>
</feature>
<evidence type="ECO:0000256" key="1">
    <source>
        <dbReference type="SAM" id="MobiDB-lite"/>
    </source>
</evidence>
<sequence length="55" mass="6031">MQTWHDGLPTPGPQRPPLPDRPRLRARPEPAPTMDDKAGAVSFTPDTDGRTQILA</sequence>
<accession>A0ABU0HCY4</accession>
<comment type="caution">
    <text evidence="2">The sequence shown here is derived from an EMBL/GenBank/DDBJ whole genome shotgun (WGS) entry which is preliminary data.</text>
</comment>
<reference evidence="2 3" key="1">
    <citation type="submission" date="2023-07" db="EMBL/GenBank/DDBJ databases">
        <title>Genomic Encyclopedia of Type Strains, Phase IV (KMG-IV): sequencing the most valuable type-strain genomes for metagenomic binning, comparative biology and taxonomic classification.</title>
        <authorList>
            <person name="Goeker M."/>
        </authorList>
    </citation>
    <scope>NUCLEOTIDE SEQUENCE [LARGE SCALE GENOMIC DNA]</scope>
    <source>
        <strain evidence="2 3">B6-8</strain>
    </source>
</reference>
<proteinExistence type="predicted"/>
<dbReference type="Proteomes" id="UP001241603">
    <property type="component" value="Unassembled WGS sequence"/>
</dbReference>
<name>A0ABU0HCY4_9HYPH</name>
<protein>
    <submittedName>
        <fullName evidence="2">Uncharacterized protein</fullName>
    </submittedName>
</protein>
<dbReference type="EMBL" id="JAUSVO010000007">
    <property type="protein sequence ID" value="MDQ0440179.1"/>
    <property type="molecule type" value="Genomic_DNA"/>
</dbReference>
<organism evidence="2 3">
    <name type="scientific">Kaistia dalseonensis</name>
    <dbReference type="NCBI Taxonomy" id="410840"/>
    <lineage>
        <taxon>Bacteria</taxon>
        <taxon>Pseudomonadati</taxon>
        <taxon>Pseudomonadota</taxon>
        <taxon>Alphaproteobacteria</taxon>
        <taxon>Hyphomicrobiales</taxon>
        <taxon>Kaistiaceae</taxon>
        <taxon>Kaistia</taxon>
    </lineage>
</organism>
<evidence type="ECO:0000313" key="3">
    <source>
        <dbReference type="Proteomes" id="UP001241603"/>
    </source>
</evidence>
<evidence type="ECO:0000313" key="2">
    <source>
        <dbReference type="EMBL" id="MDQ0440179.1"/>
    </source>
</evidence>